<accession>A0A9W8CR76</accession>
<feature type="compositionally biased region" description="Polar residues" evidence="1">
    <location>
        <begin position="26"/>
        <end position="38"/>
    </location>
</feature>
<organism evidence="2 3">
    <name type="scientific">Coemansia erecta</name>
    <dbReference type="NCBI Taxonomy" id="147472"/>
    <lineage>
        <taxon>Eukaryota</taxon>
        <taxon>Fungi</taxon>
        <taxon>Fungi incertae sedis</taxon>
        <taxon>Zoopagomycota</taxon>
        <taxon>Kickxellomycotina</taxon>
        <taxon>Kickxellomycetes</taxon>
        <taxon>Kickxellales</taxon>
        <taxon>Kickxellaceae</taxon>
        <taxon>Coemansia</taxon>
    </lineage>
</organism>
<feature type="compositionally biased region" description="Polar residues" evidence="1">
    <location>
        <begin position="1"/>
        <end position="10"/>
    </location>
</feature>
<reference evidence="2" key="1">
    <citation type="submission" date="2022-07" db="EMBL/GenBank/DDBJ databases">
        <title>Phylogenomic reconstructions and comparative analyses of Kickxellomycotina fungi.</title>
        <authorList>
            <person name="Reynolds N.K."/>
            <person name="Stajich J.E."/>
            <person name="Barry K."/>
            <person name="Grigoriev I.V."/>
            <person name="Crous P."/>
            <person name="Smith M.E."/>
        </authorList>
    </citation>
    <scope>NUCLEOTIDE SEQUENCE</scope>
    <source>
        <strain evidence="2">NBRC 32514</strain>
    </source>
</reference>
<keyword evidence="3" id="KW-1185">Reference proteome</keyword>
<comment type="caution">
    <text evidence="2">The sequence shown here is derived from an EMBL/GenBank/DDBJ whole genome shotgun (WGS) entry which is preliminary data.</text>
</comment>
<proteinExistence type="predicted"/>
<dbReference type="OrthoDB" id="5573685at2759"/>
<sequence>MANRNSQTARQLALKAKLKPKSSPLTKINKTATPSSVTKAKKPRPAAMQTGRQIKSPFSTKHNAGRKDLCMSLDQALLADGGVSEALRGVGRPPAMTSDERLRLAREQREHKAADYEQYQTAVTQTVDDLAQLMSNTS</sequence>
<feature type="region of interest" description="Disordered" evidence="1">
    <location>
        <begin position="1"/>
        <end position="63"/>
    </location>
</feature>
<gene>
    <name evidence="2" type="ORF">LPJ53_003073</name>
</gene>
<evidence type="ECO:0000313" key="2">
    <source>
        <dbReference type="EMBL" id="KAJ1722514.1"/>
    </source>
</evidence>
<dbReference type="AlphaFoldDB" id="A0A9W8CR76"/>
<evidence type="ECO:0000256" key="1">
    <source>
        <dbReference type="SAM" id="MobiDB-lite"/>
    </source>
</evidence>
<dbReference type="Proteomes" id="UP001149813">
    <property type="component" value="Unassembled WGS sequence"/>
</dbReference>
<name>A0A9W8CR76_9FUNG</name>
<evidence type="ECO:0000313" key="3">
    <source>
        <dbReference type="Proteomes" id="UP001149813"/>
    </source>
</evidence>
<protein>
    <submittedName>
        <fullName evidence="2">Uncharacterized protein</fullName>
    </submittedName>
</protein>
<dbReference type="EMBL" id="JANBOJ010000108">
    <property type="protein sequence ID" value="KAJ1722514.1"/>
    <property type="molecule type" value="Genomic_DNA"/>
</dbReference>
<feature type="compositionally biased region" description="Polar residues" evidence="1">
    <location>
        <begin position="50"/>
        <end position="62"/>
    </location>
</feature>